<evidence type="ECO:0000256" key="1">
    <source>
        <dbReference type="SAM" id="MobiDB-lite"/>
    </source>
</evidence>
<evidence type="ECO:0000313" key="2">
    <source>
        <dbReference type="EMBL" id="OOQ47280.1"/>
    </source>
</evidence>
<dbReference type="Proteomes" id="UP000502504">
    <property type="component" value="Chromosome"/>
</dbReference>
<feature type="region of interest" description="Disordered" evidence="1">
    <location>
        <begin position="1"/>
        <end position="20"/>
    </location>
</feature>
<protein>
    <submittedName>
        <fullName evidence="3">Uncharacterized protein</fullName>
    </submittedName>
</protein>
<reference evidence="2 4" key="1">
    <citation type="submission" date="2015-07" db="EMBL/GenBank/DDBJ databases">
        <title>Draft Genome Sequence of Streptomyces antibioticus, IMRU 3720 reveals insights in the evolution of actinomycin biosynthetic gene clusters in Streptomyces.</title>
        <authorList>
            <person name="Crnovcic I."/>
            <person name="Ruckert C."/>
            <person name="Kalinowksi J."/>
            <person name="Keller U."/>
        </authorList>
    </citation>
    <scope>NUCLEOTIDE SEQUENCE [LARGE SCALE GENOMIC DNA]</scope>
    <source>
        <strain evidence="2 4">DSM 41481</strain>
    </source>
</reference>
<evidence type="ECO:0000313" key="5">
    <source>
        <dbReference type="Proteomes" id="UP000502504"/>
    </source>
</evidence>
<organism evidence="3 5">
    <name type="scientific">Streptomyces antibioticus</name>
    <dbReference type="NCBI Taxonomy" id="1890"/>
    <lineage>
        <taxon>Bacteria</taxon>
        <taxon>Bacillati</taxon>
        <taxon>Actinomycetota</taxon>
        <taxon>Actinomycetes</taxon>
        <taxon>Kitasatosporales</taxon>
        <taxon>Streptomycetaceae</taxon>
        <taxon>Streptomyces</taxon>
    </lineage>
</organism>
<dbReference type="EMBL" id="LHQL01000014">
    <property type="protein sequence ID" value="OOQ47280.1"/>
    <property type="molecule type" value="Genomic_DNA"/>
</dbReference>
<dbReference type="EMBL" id="CP050692">
    <property type="protein sequence ID" value="QIT47604.1"/>
    <property type="molecule type" value="Genomic_DNA"/>
</dbReference>
<sequence length="88" mass="9658">MTSTTETARDPFGPPLPTAEEAAAAGRMGWNLRCNSCGGYGAAWVPKMRPGWGALALCHPHERELYAMQRRHADELASLATVNFEQDR</sequence>
<reference evidence="3 5" key="2">
    <citation type="submission" date="2020-03" db="EMBL/GenBank/DDBJ databases">
        <title>Is there a link between lipid content and antibiotic production in Streptomyces?</title>
        <authorList>
            <person name="David M."/>
            <person name="Lejeune C."/>
            <person name="Abreu S."/>
            <person name="Thibessard A."/>
            <person name="Leblond P."/>
            <person name="Chaminade P."/>
            <person name="Virolle M.-J."/>
        </authorList>
    </citation>
    <scope>NUCLEOTIDE SEQUENCE [LARGE SCALE GENOMIC DNA]</scope>
    <source>
        <strain evidence="3 5">DSM 41481</strain>
    </source>
</reference>
<gene>
    <name evidence="2" type="ORF">AFM16_31560</name>
    <name evidence="3" type="ORF">HCX60_32115</name>
</gene>
<dbReference type="RefSeq" id="WP_078635961.1">
    <property type="nucleotide sequence ID" value="NZ_CM007717.1"/>
</dbReference>
<accession>A0AAE6YF43</accession>
<name>A0AAE6YF43_STRAT</name>
<dbReference type="AlphaFoldDB" id="A0AAE6YF43"/>
<evidence type="ECO:0000313" key="4">
    <source>
        <dbReference type="Proteomes" id="UP000190306"/>
    </source>
</evidence>
<dbReference type="Proteomes" id="UP000190306">
    <property type="component" value="Chromosome"/>
</dbReference>
<evidence type="ECO:0000313" key="3">
    <source>
        <dbReference type="EMBL" id="QIT47604.1"/>
    </source>
</evidence>
<keyword evidence="4" id="KW-1185">Reference proteome</keyword>
<proteinExistence type="predicted"/>